<evidence type="ECO:0000256" key="1">
    <source>
        <dbReference type="SAM" id="MobiDB-lite"/>
    </source>
</evidence>
<dbReference type="Proteomes" id="UP000042997">
    <property type="component" value="Unassembled WGS sequence"/>
</dbReference>
<dbReference type="AlphaFoldDB" id="A0A098BRW6"/>
<proteinExistence type="predicted"/>
<reference evidence="2 3" key="1">
    <citation type="journal article" date="2014" name="Genome Announc.">
        <title>Draft Genome Sequence of Propane- and Butane-Oxidizing Actinobacterium Rhodococcus ruber IEGM 231.</title>
        <authorList>
            <person name="Ivshina I.B."/>
            <person name="Kuyukina M.S."/>
            <person name="Krivoruchko A.V."/>
            <person name="Barbe V."/>
            <person name="Fischer C."/>
        </authorList>
    </citation>
    <scope>NUCLEOTIDE SEQUENCE [LARGE SCALE GENOMIC DNA]</scope>
</reference>
<evidence type="ECO:0000313" key="2">
    <source>
        <dbReference type="EMBL" id="CDZ91483.1"/>
    </source>
</evidence>
<evidence type="ECO:0000313" key="3">
    <source>
        <dbReference type="Proteomes" id="UP000042997"/>
    </source>
</evidence>
<feature type="region of interest" description="Disordered" evidence="1">
    <location>
        <begin position="36"/>
        <end position="71"/>
    </location>
</feature>
<dbReference type="EMBL" id="CCSD01000099">
    <property type="protein sequence ID" value="CDZ91483.1"/>
    <property type="molecule type" value="Genomic_DNA"/>
</dbReference>
<accession>A0A098BRW6</accession>
<name>A0A098BRW6_9NOCA</name>
<gene>
    <name evidence="2" type="ORF">RHRU231_840012</name>
</gene>
<protein>
    <submittedName>
        <fullName evidence="2">Uncharacterized protein</fullName>
    </submittedName>
</protein>
<feature type="compositionally biased region" description="Low complexity" evidence="1">
    <location>
        <begin position="36"/>
        <end position="46"/>
    </location>
</feature>
<organism evidence="2 3">
    <name type="scientific">Rhodococcus ruber</name>
    <dbReference type="NCBI Taxonomy" id="1830"/>
    <lineage>
        <taxon>Bacteria</taxon>
        <taxon>Bacillati</taxon>
        <taxon>Actinomycetota</taxon>
        <taxon>Actinomycetes</taxon>
        <taxon>Mycobacteriales</taxon>
        <taxon>Nocardiaceae</taxon>
        <taxon>Rhodococcus</taxon>
    </lineage>
</organism>
<sequence>MWERNPSEVDLFFLLGMVEPSSRLPIRKGLTMAAKSAVKSSKQSARALKERRAEKRAKAQDAGQLIRKRKS</sequence>
<feature type="compositionally biased region" description="Basic and acidic residues" evidence="1">
    <location>
        <begin position="47"/>
        <end position="59"/>
    </location>
</feature>